<comment type="caution">
    <text evidence="2">The sequence shown here is derived from an EMBL/GenBank/DDBJ whole genome shotgun (WGS) entry which is preliminary data.</text>
</comment>
<dbReference type="EMBL" id="JBBPBM010000022">
    <property type="protein sequence ID" value="KAK8547460.1"/>
    <property type="molecule type" value="Genomic_DNA"/>
</dbReference>
<feature type="region of interest" description="Disordered" evidence="1">
    <location>
        <begin position="1"/>
        <end position="21"/>
    </location>
</feature>
<evidence type="ECO:0000313" key="2">
    <source>
        <dbReference type="EMBL" id="KAK8547460.1"/>
    </source>
</evidence>
<feature type="compositionally biased region" description="Polar residues" evidence="1">
    <location>
        <begin position="1"/>
        <end position="14"/>
    </location>
</feature>
<protein>
    <submittedName>
        <fullName evidence="2">Uncharacterized protein</fullName>
    </submittedName>
</protein>
<name>A0ABR2DWJ8_9ROSI</name>
<keyword evidence="3" id="KW-1185">Reference proteome</keyword>
<dbReference type="Proteomes" id="UP001472677">
    <property type="component" value="Unassembled WGS sequence"/>
</dbReference>
<evidence type="ECO:0000256" key="1">
    <source>
        <dbReference type="SAM" id="MobiDB-lite"/>
    </source>
</evidence>
<feature type="region of interest" description="Disordered" evidence="1">
    <location>
        <begin position="33"/>
        <end position="101"/>
    </location>
</feature>
<gene>
    <name evidence="2" type="ORF">V6N12_031597</name>
</gene>
<organism evidence="2 3">
    <name type="scientific">Hibiscus sabdariffa</name>
    <name type="common">roselle</name>
    <dbReference type="NCBI Taxonomy" id="183260"/>
    <lineage>
        <taxon>Eukaryota</taxon>
        <taxon>Viridiplantae</taxon>
        <taxon>Streptophyta</taxon>
        <taxon>Embryophyta</taxon>
        <taxon>Tracheophyta</taxon>
        <taxon>Spermatophyta</taxon>
        <taxon>Magnoliopsida</taxon>
        <taxon>eudicotyledons</taxon>
        <taxon>Gunneridae</taxon>
        <taxon>Pentapetalae</taxon>
        <taxon>rosids</taxon>
        <taxon>malvids</taxon>
        <taxon>Malvales</taxon>
        <taxon>Malvaceae</taxon>
        <taxon>Malvoideae</taxon>
        <taxon>Hibiscus</taxon>
    </lineage>
</organism>
<accession>A0ABR2DWJ8</accession>
<reference evidence="2 3" key="1">
    <citation type="journal article" date="2024" name="G3 (Bethesda)">
        <title>Genome assembly of Hibiscus sabdariffa L. provides insights into metabolisms of medicinal natural products.</title>
        <authorList>
            <person name="Kim T."/>
        </authorList>
    </citation>
    <scope>NUCLEOTIDE SEQUENCE [LARGE SCALE GENOMIC DNA]</scope>
    <source>
        <strain evidence="2">TK-2024</strain>
        <tissue evidence="2">Old leaves</tissue>
    </source>
</reference>
<evidence type="ECO:0000313" key="3">
    <source>
        <dbReference type="Proteomes" id="UP001472677"/>
    </source>
</evidence>
<feature type="compositionally biased region" description="Polar residues" evidence="1">
    <location>
        <begin position="76"/>
        <end position="94"/>
    </location>
</feature>
<proteinExistence type="predicted"/>
<sequence length="101" mass="11383">MTATHHAPTNQPRPSKQPRPVAIELTGINKETYGTIHHPSTTYLTKAKPMHPYQRPTRSNENTYVAERNPHLGPEQSVSKQSTYYAAKMTTNAKNKPYGHT</sequence>